<sequence length="241" mass="26067">MYLWRGKALVLGVETDSIPHAHHAIQLSLALEGEFRLARGDGSLQATQAAMLWPGQQHKIAANGALIAHLFIDPGQRALHAWQHLNAPDALAPGLRSALLDAWRTPRPLAQCETLLADWQASWLAGFDRAAVFDARVAEALSLLEADPAQDIAQLAARIGLSPSRFSHLFSQHTGLPYRRYVLWMRLLDAVARLADGANLTTAAHAAGFADLAHMSRVFHATFGVVPSTLSRVAISAESAQ</sequence>
<keyword evidence="3" id="KW-0804">Transcription</keyword>
<protein>
    <submittedName>
        <fullName evidence="5">AraC-type DNA-binding protein</fullName>
    </submittedName>
</protein>
<gene>
    <name evidence="5" type="ORF">SAMN02745887_01245</name>
</gene>
<evidence type="ECO:0000313" key="6">
    <source>
        <dbReference type="Proteomes" id="UP000186513"/>
    </source>
</evidence>
<dbReference type="Pfam" id="PF12833">
    <property type="entry name" value="HTH_18"/>
    <property type="match status" value="1"/>
</dbReference>
<dbReference type="InterPro" id="IPR009057">
    <property type="entry name" value="Homeodomain-like_sf"/>
</dbReference>
<dbReference type="PANTHER" id="PTHR46796">
    <property type="entry name" value="HTH-TYPE TRANSCRIPTIONAL ACTIVATOR RHAS-RELATED"/>
    <property type="match status" value="1"/>
</dbReference>
<evidence type="ECO:0000313" key="5">
    <source>
        <dbReference type="EMBL" id="SFZ74419.1"/>
    </source>
</evidence>
<dbReference type="PROSITE" id="PS01124">
    <property type="entry name" value="HTH_ARAC_FAMILY_2"/>
    <property type="match status" value="1"/>
</dbReference>
<name>A0A1K2HCC5_9NEIS</name>
<organism evidence="5 6">
    <name type="scientific">Chitinimonas taiwanensis DSM 18899</name>
    <dbReference type="NCBI Taxonomy" id="1121279"/>
    <lineage>
        <taxon>Bacteria</taxon>
        <taxon>Pseudomonadati</taxon>
        <taxon>Pseudomonadota</taxon>
        <taxon>Betaproteobacteria</taxon>
        <taxon>Neisseriales</taxon>
        <taxon>Chitinibacteraceae</taxon>
        <taxon>Chitinimonas</taxon>
    </lineage>
</organism>
<keyword evidence="2 5" id="KW-0238">DNA-binding</keyword>
<dbReference type="GO" id="GO:0043565">
    <property type="term" value="F:sequence-specific DNA binding"/>
    <property type="evidence" value="ECO:0007669"/>
    <property type="project" value="InterPro"/>
</dbReference>
<dbReference type="SMART" id="SM00342">
    <property type="entry name" value="HTH_ARAC"/>
    <property type="match status" value="1"/>
</dbReference>
<keyword evidence="1" id="KW-0805">Transcription regulation</keyword>
<evidence type="ECO:0000259" key="4">
    <source>
        <dbReference type="PROSITE" id="PS01124"/>
    </source>
</evidence>
<dbReference type="GO" id="GO:0003700">
    <property type="term" value="F:DNA-binding transcription factor activity"/>
    <property type="evidence" value="ECO:0007669"/>
    <property type="project" value="InterPro"/>
</dbReference>
<dbReference type="STRING" id="1121279.SAMN02745887_01245"/>
<dbReference type="InterPro" id="IPR050204">
    <property type="entry name" value="AraC_XylS_family_regulators"/>
</dbReference>
<dbReference type="SUPFAM" id="SSF46689">
    <property type="entry name" value="Homeodomain-like"/>
    <property type="match status" value="2"/>
</dbReference>
<evidence type="ECO:0000256" key="1">
    <source>
        <dbReference type="ARBA" id="ARBA00023015"/>
    </source>
</evidence>
<accession>A0A1K2HCC5</accession>
<dbReference type="EMBL" id="FPKR01000004">
    <property type="protein sequence ID" value="SFZ74419.1"/>
    <property type="molecule type" value="Genomic_DNA"/>
</dbReference>
<proteinExistence type="predicted"/>
<reference evidence="5 6" key="1">
    <citation type="submission" date="2016-11" db="EMBL/GenBank/DDBJ databases">
        <authorList>
            <person name="Jaros S."/>
            <person name="Januszkiewicz K."/>
            <person name="Wedrychowicz H."/>
        </authorList>
    </citation>
    <scope>NUCLEOTIDE SEQUENCE [LARGE SCALE GENOMIC DNA]</scope>
    <source>
        <strain evidence="5 6">DSM 18899</strain>
    </source>
</reference>
<dbReference type="Proteomes" id="UP000186513">
    <property type="component" value="Unassembled WGS sequence"/>
</dbReference>
<dbReference type="InterPro" id="IPR018060">
    <property type="entry name" value="HTH_AraC"/>
</dbReference>
<feature type="domain" description="HTH araC/xylS-type" evidence="4">
    <location>
        <begin position="135"/>
        <end position="233"/>
    </location>
</feature>
<dbReference type="AlphaFoldDB" id="A0A1K2HCC5"/>
<dbReference type="Gene3D" id="1.10.10.60">
    <property type="entry name" value="Homeodomain-like"/>
    <property type="match status" value="1"/>
</dbReference>
<dbReference type="OrthoDB" id="3631840at2"/>
<evidence type="ECO:0000256" key="2">
    <source>
        <dbReference type="ARBA" id="ARBA00023125"/>
    </source>
</evidence>
<keyword evidence="6" id="KW-1185">Reference proteome</keyword>
<evidence type="ECO:0000256" key="3">
    <source>
        <dbReference type="ARBA" id="ARBA00023163"/>
    </source>
</evidence>
<dbReference type="RefSeq" id="WP_072427776.1">
    <property type="nucleotide sequence ID" value="NZ_FPKR01000004.1"/>
</dbReference>